<dbReference type="CDD" id="cd18186">
    <property type="entry name" value="BTB_POZ_ZBTB_KLHL-like"/>
    <property type="match status" value="1"/>
</dbReference>
<proteinExistence type="predicted"/>
<reference evidence="2 3" key="1">
    <citation type="journal article" date="2016" name="Genome Biol. Evol.">
        <title>Divergent and convergent evolution of fungal pathogenicity.</title>
        <authorList>
            <person name="Shang Y."/>
            <person name="Xiao G."/>
            <person name="Zheng P."/>
            <person name="Cen K."/>
            <person name="Zhan S."/>
            <person name="Wang C."/>
        </authorList>
    </citation>
    <scope>NUCLEOTIDE SEQUENCE [LARGE SCALE GENOMIC DNA]</scope>
    <source>
        <strain evidence="2 3">RCEF 3172</strain>
    </source>
</reference>
<protein>
    <submittedName>
        <fullName evidence="2">BTB/POZ domain containing protein</fullName>
    </submittedName>
</protein>
<dbReference type="EMBL" id="AZHA01000007">
    <property type="protein sequence ID" value="OAA46713.1"/>
    <property type="molecule type" value="Genomic_DNA"/>
</dbReference>
<dbReference type="InterPro" id="IPR011333">
    <property type="entry name" value="SKP1/BTB/POZ_sf"/>
</dbReference>
<dbReference type="InterPro" id="IPR000210">
    <property type="entry name" value="BTB/POZ_dom"/>
</dbReference>
<evidence type="ECO:0000259" key="1">
    <source>
        <dbReference type="PROSITE" id="PS50097"/>
    </source>
</evidence>
<dbReference type="AlphaFoldDB" id="A0A162JSN6"/>
<accession>A0A162JSN6</accession>
<name>A0A162JSN6_9HYPO</name>
<dbReference type="Pfam" id="PF00651">
    <property type="entry name" value="BTB"/>
    <property type="match status" value="1"/>
</dbReference>
<comment type="caution">
    <text evidence="2">The sequence shown here is derived from an EMBL/GenBank/DDBJ whole genome shotgun (WGS) entry which is preliminary data.</text>
</comment>
<dbReference type="PANTHER" id="PTHR47843">
    <property type="entry name" value="BTB DOMAIN-CONTAINING PROTEIN-RELATED"/>
    <property type="match status" value="1"/>
</dbReference>
<evidence type="ECO:0000313" key="3">
    <source>
        <dbReference type="Proteomes" id="UP000076863"/>
    </source>
</evidence>
<gene>
    <name evidence="2" type="ORF">BBO_03268</name>
</gene>
<evidence type="ECO:0000313" key="2">
    <source>
        <dbReference type="EMBL" id="OAA46713.1"/>
    </source>
</evidence>
<dbReference type="SUPFAM" id="SSF54695">
    <property type="entry name" value="POZ domain"/>
    <property type="match status" value="1"/>
</dbReference>
<dbReference type="PANTHER" id="PTHR47843:SF5">
    <property type="entry name" value="BTB_POZ DOMAIN PROTEIN"/>
    <property type="match status" value="1"/>
</dbReference>
<feature type="domain" description="BTB" evidence="1">
    <location>
        <begin position="27"/>
        <end position="94"/>
    </location>
</feature>
<dbReference type="Proteomes" id="UP000076863">
    <property type="component" value="Unassembled WGS sequence"/>
</dbReference>
<keyword evidence="3" id="KW-1185">Reference proteome</keyword>
<dbReference type="SMART" id="SM00225">
    <property type="entry name" value="BTB"/>
    <property type="match status" value="1"/>
</dbReference>
<dbReference type="OrthoDB" id="6359816at2759"/>
<sequence length="233" mass="26924">MPGTLEDQRVADFMTGITQLFCSKQFSDVTIRLGEVELPAHRFVLSTQSEYFKRALAGKFEEGQTGIFQYRDGSMHAYWRCFKYIYTGEYSEEPAAELSMPDDDELSKDVRVYDLAQYFQIQGLQQYALEKFQPKVERLWVSERFVDCIRDVYASTVNKDCKMRQMVVNVTHNHLDDLWDKVFEDLLREGGDFVVDLMAQIKPQKGRRRGRAAVAIAAAPAKPQTTLAIRYSE</sequence>
<dbReference type="Gene3D" id="3.30.710.10">
    <property type="entry name" value="Potassium Channel Kv1.1, Chain A"/>
    <property type="match status" value="1"/>
</dbReference>
<organism evidence="2 3">
    <name type="scientific">Beauveria brongniartii RCEF 3172</name>
    <dbReference type="NCBI Taxonomy" id="1081107"/>
    <lineage>
        <taxon>Eukaryota</taxon>
        <taxon>Fungi</taxon>
        <taxon>Dikarya</taxon>
        <taxon>Ascomycota</taxon>
        <taxon>Pezizomycotina</taxon>
        <taxon>Sordariomycetes</taxon>
        <taxon>Hypocreomycetidae</taxon>
        <taxon>Hypocreales</taxon>
        <taxon>Cordycipitaceae</taxon>
        <taxon>Beauveria</taxon>
        <taxon>Beauveria brongniartii</taxon>
    </lineage>
</organism>
<dbReference type="PROSITE" id="PS50097">
    <property type="entry name" value="BTB"/>
    <property type="match status" value="1"/>
</dbReference>